<dbReference type="EMBL" id="VUJX02000010">
    <property type="protein sequence ID" value="KAL0931137.1"/>
    <property type="molecule type" value="Genomic_DNA"/>
</dbReference>
<accession>A0ACC3YH26</accession>
<proteinExistence type="predicted"/>
<dbReference type="Proteomes" id="UP000805649">
    <property type="component" value="Unassembled WGS sequence"/>
</dbReference>
<gene>
    <name evidence="1" type="ORF">CTRU02_213872</name>
</gene>
<reference evidence="1 2" key="1">
    <citation type="journal article" date="2020" name="Phytopathology">
        <title>Genome Sequence Resources of Colletotrichum truncatum, C. plurivorum, C. musicola, and C. sojae: Four Species Pathogenic to Soybean (Glycine max).</title>
        <authorList>
            <person name="Rogerio F."/>
            <person name="Boufleur T.R."/>
            <person name="Ciampi-Guillardi M."/>
            <person name="Sukno S.A."/>
            <person name="Thon M.R."/>
            <person name="Massola Junior N.S."/>
            <person name="Baroncelli R."/>
        </authorList>
    </citation>
    <scope>NUCLEOTIDE SEQUENCE [LARGE SCALE GENOMIC DNA]</scope>
    <source>
        <strain evidence="1 2">CMES1059</strain>
    </source>
</reference>
<name>A0ACC3YH26_COLTU</name>
<evidence type="ECO:0000313" key="1">
    <source>
        <dbReference type="EMBL" id="KAL0931137.1"/>
    </source>
</evidence>
<protein>
    <submittedName>
        <fullName evidence="1">Zinc-binding dehydrogenase family superfamily</fullName>
    </submittedName>
</protein>
<keyword evidence="2" id="KW-1185">Reference proteome</keyword>
<sequence length="344" mass="35771">MASQNYAAWQVAAKAPSLEVKEAAYTQPAASEILIRNYAVAVNLVEPALQTRGPDLFQWVTYPQIFGNDIAGEVVEVGPGVNAFKPGDRVVAHALNLTNNKPSEGGFQLFTIVSDFMAALIPETVSFEQASVLPLALSTASCALYQEDQLALDLPTVPARPSTGKTVLVWGGASSVGCNAIQLAVASGYEVITVASPQNFDLLKKLGAANVFDYHAPDVVEQILGVFANKESAGGLAIVPGSAGLVGEVLARSSKGVKFVSNISAQPADLPDGVKSNVVFGGSLRENEVGRAVYADFLGKALAAGSFTCAPEPHVVGKGLESLQTAFEAVREGVSAKKVVVTLA</sequence>
<comment type="caution">
    <text evidence="1">The sequence shown here is derived from an EMBL/GenBank/DDBJ whole genome shotgun (WGS) entry which is preliminary data.</text>
</comment>
<evidence type="ECO:0000313" key="2">
    <source>
        <dbReference type="Proteomes" id="UP000805649"/>
    </source>
</evidence>
<organism evidence="1 2">
    <name type="scientific">Colletotrichum truncatum</name>
    <name type="common">Anthracnose fungus</name>
    <name type="synonym">Colletotrichum capsici</name>
    <dbReference type="NCBI Taxonomy" id="5467"/>
    <lineage>
        <taxon>Eukaryota</taxon>
        <taxon>Fungi</taxon>
        <taxon>Dikarya</taxon>
        <taxon>Ascomycota</taxon>
        <taxon>Pezizomycotina</taxon>
        <taxon>Sordariomycetes</taxon>
        <taxon>Hypocreomycetidae</taxon>
        <taxon>Glomerellales</taxon>
        <taxon>Glomerellaceae</taxon>
        <taxon>Colletotrichum</taxon>
        <taxon>Colletotrichum truncatum species complex</taxon>
    </lineage>
</organism>